<evidence type="ECO:0000313" key="2">
    <source>
        <dbReference type="EMBL" id="PVZ99405.1"/>
    </source>
</evidence>
<sequence length="137" mass="15550">MKDFVFESKDIKDYDEDTADFDILSKEETYNQLKKKVVVYKEYENAKQVAENVLSTIPGQKLVDSIELSTNDSSIHIKSPTISLDQFGDDEGSELSKSELLAKKMNQPPVVASESKTEKDQGVKRISRFKQSRLGRI</sequence>
<protein>
    <submittedName>
        <fullName evidence="2">Uncharacterized protein</fullName>
    </submittedName>
</protein>
<feature type="compositionally biased region" description="Basic residues" evidence="1">
    <location>
        <begin position="125"/>
        <end position="137"/>
    </location>
</feature>
<name>A0A2U1J2V5_SMIAN</name>
<evidence type="ECO:0000256" key="1">
    <source>
        <dbReference type="SAM" id="MobiDB-lite"/>
    </source>
</evidence>
<comment type="caution">
    <text evidence="2">The sequence shown here is derived from an EMBL/GenBank/DDBJ whole genome shotgun (WGS) entry which is preliminary data.</text>
</comment>
<feature type="region of interest" description="Disordered" evidence="1">
    <location>
        <begin position="88"/>
        <end position="137"/>
    </location>
</feature>
<reference evidence="2 3" key="1">
    <citation type="journal article" date="2018" name="MBio">
        <title>Comparative Genomics Reveals the Core Gene Toolbox for the Fungus-Insect Symbiosis.</title>
        <authorList>
            <person name="Wang Y."/>
            <person name="Stata M."/>
            <person name="Wang W."/>
            <person name="Stajich J.E."/>
            <person name="White M.M."/>
            <person name="Moncalvo J.M."/>
        </authorList>
    </citation>
    <scope>NUCLEOTIDE SEQUENCE [LARGE SCALE GENOMIC DNA]</scope>
    <source>
        <strain evidence="2 3">AUS-126-30</strain>
    </source>
</reference>
<organism evidence="2 3">
    <name type="scientific">Smittium angustum</name>
    <dbReference type="NCBI Taxonomy" id="133377"/>
    <lineage>
        <taxon>Eukaryota</taxon>
        <taxon>Fungi</taxon>
        <taxon>Fungi incertae sedis</taxon>
        <taxon>Zoopagomycota</taxon>
        <taxon>Kickxellomycotina</taxon>
        <taxon>Harpellomycetes</taxon>
        <taxon>Harpellales</taxon>
        <taxon>Legeriomycetaceae</taxon>
        <taxon>Smittium</taxon>
    </lineage>
</organism>
<dbReference type="EMBL" id="MBFU01000437">
    <property type="protein sequence ID" value="PVZ99405.1"/>
    <property type="molecule type" value="Genomic_DNA"/>
</dbReference>
<evidence type="ECO:0000313" key="3">
    <source>
        <dbReference type="Proteomes" id="UP000245591"/>
    </source>
</evidence>
<accession>A0A2U1J2V5</accession>
<proteinExistence type="predicted"/>
<gene>
    <name evidence="2" type="ORF">BB558_004588</name>
</gene>
<keyword evidence="3" id="KW-1185">Reference proteome</keyword>
<dbReference type="Proteomes" id="UP000245591">
    <property type="component" value="Unassembled WGS sequence"/>
</dbReference>
<dbReference type="AlphaFoldDB" id="A0A2U1J2V5"/>